<accession>A0A0S2MP77</accession>
<sequence>MPQMSPMNWMILFMIFMMMMLIINIINFFSSKMFIKKIISNNKIYKMNWKW</sequence>
<organism evidence="2">
    <name type="scientific">Scydmaeninae sp. 840218</name>
    <dbReference type="NCBI Taxonomy" id="1213605"/>
    <lineage>
        <taxon>Eukaryota</taxon>
        <taxon>Metazoa</taxon>
        <taxon>Ecdysozoa</taxon>
        <taxon>Arthropoda</taxon>
        <taxon>Hexapoda</taxon>
        <taxon>Insecta</taxon>
        <taxon>Pterygota</taxon>
        <taxon>Neoptera</taxon>
        <taxon>Endopterygota</taxon>
        <taxon>Coleoptera</taxon>
        <taxon>Polyphaga</taxon>
        <taxon>Staphyliniformia</taxon>
        <taxon>Staphylinidae</taxon>
        <taxon>Scydmaeninae</taxon>
    </lineage>
</organism>
<keyword evidence="2" id="KW-0496">Mitochondrion</keyword>
<dbReference type="EMBL" id="JX412761">
    <property type="protein sequence ID" value="ALO76520.1"/>
    <property type="molecule type" value="Genomic_DNA"/>
</dbReference>
<name>A0A0S2MP77_9COLE</name>
<keyword evidence="1" id="KW-0472">Membrane</keyword>
<keyword evidence="1" id="KW-0812">Transmembrane</keyword>
<reference evidence="2" key="1">
    <citation type="submission" date="2012-06" db="EMBL/GenBank/DDBJ databases">
        <title>Mitogenomics of the Coleoptera under dense taxon sampling.</title>
        <authorList>
            <person name="Timmermans M.J.T.N."/>
            <person name="Lim J."/>
            <person name="Dodsworth S."/>
            <person name="Haran J."/>
            <person name="Ahrens D."/>
            <person name="Bocak L."/>
            <person name="London A."/>
            <person name="Culverwell L."/>
            <person name="Vogler A.P."/>
        </authorList>
    </citation>
    <scope>NUCLEOTIDE SEQUENCE</scope>
</reference>
<geneLocation type="mitochondrion" evidence="2"/>
<evidence type="ECO:0000256" key="1">
    <source>
        <dbReference type="SAM" id="Phobius"/>
    </source>
</evidence>
<proteinExistence type="predicted"/>
<evidence type="ECO:0000313" key="2">
    <source>
        <dbReference type="EMBL" id="ALO76520.1"/>
    </source>
</evidence>
<dbReference type="AlphaFoldDB" id="A0A0S2MP77"/>
<gene>
    <name evidence="2" type="primary">atp8</name>
</gene>
<keyword evidence="1" id="KW-1133">Transmembrane helix</keyword>
<protein>
    <submittedName>
        <fullName evidence="2">ATP synthase F0 subunit 8</fullName>
    </submittedName>
</protein>
<feature type="transmembrane region" description="Helical" evidence="1">
    <location>
        <begin position="6"/>
        <end position="29"/>
    </location>
</feature>